<evidence type="ECO:0000259" key="4">
    <source>
        <dbReference type="Pfam" id="PF09375"/>
    </source>
</evidence>
<name>A0A939JXS1_9HYPH</name>
<dbReference type="RefSeq" id="WP_207259300.1">
    <property type="nucleotide sequence ID" value="NZ_JAFMPP010000020.1"/>
</dbReference>
<dbReference type="InterPro" id="IPR018976">
    <property type="entry name" value="Imelysin-like"/>
</dbReference>
<dbReference type="CDD" id="cd14659">
    <property type="entry name" value="Imelysin-like_IPPA"/>
    <property type="match status" value="1"/>
</dbReference>
<feature type="domain" description="Imelysin-like" evidence="4">
    <location>
        <begin position="69"/>
        <end position="364"/>
    </location>
</feature>
<dbReference type="InterPro" id="IPR034984">
    <property type="entry name" value="Imelysin-like_IPPA"/>
</dbReference>
<comment type="subcellular location">
    <subcellularLocation>
        <location evidence="1">Cell envelope</location>
    </subcellularLocation>
</comment>
<gene>
    <name evidence="5" type="ORF">J1C48_17540</name>
</gene>
<evidence type="ECO:0000313" key="5">
    <source>
        <dbReference type="EMBL" id="MBO0664387.1"/>
    </source>
</evidence>
<dbReference type="GO" id="GO:0030313">
    <property type="term" value="C:cell envelope"/>
    <property type="evidence" value="ECO:0007669"/>
    <property type="project" value="UniProtKB-SubCell"/>
</dbReference>
<evidence type="ECO:0000256" key="3">
    <source>
        <dbReference type="SAM" id="SignalP"/>
    </source>
</evidence>
<keyword evidence="6" id="KW-1185">Reference proteome</keyword>
<organism evidence="5 6">
    <name type="scientific">Jiella flava</name>
    <dbReference type="NCBI Taxonomy" id="2816857"/>
    <lineage>
        <taxon>Bacteria</taxon>
        <taxon>Pseudomonadati</taxon>
        <taxon>Pseudomonadota</taxon>
        <taxon>Alphaproteobacteria</taxon>
        <taxon>Hyphomicrobiales</taxon>
        <taxon>Aurantimonadaceae</taxon>
        <taxon>Jiella</taxon>
    </lineage>
</organism>
<comment type="caution">
    <text evidence="5">The sequence shown here is derived from an EMBL/GenBank/DDBJ whole genome shotgun (WGS) entry which is preliminary data.</text>
</comment>
<feature type="signal peptide" evidence="3">
    <location>
        <begin position="1"/>
        <end position="34"/>
    </location>
</feature>
<dbReference type="Gene3D" id="1.20.1420.20">
    <property type="entry name" value="M75 peptidase, HXXE motif"/>
    <property type="match status" value="1"/>
</dbReference>
<feature type="chain" id="PRO_5038072701" description="Imelysin-like domain-containing protein" evidence="3">
    <location>
        <begin position="35"/>
        <end position="384"/>
    </location>
</feature>
<dbReference type="AlphaFoldDB" id="A0A939JXS1"/>
<keyword evidence="2 3" id="KW-0732">Signal</keyword>
<accession>A0A939JXS1</accession>
<dbReference type="EMBL" id="JAFMPP010000020">
    <property type="protein sequence ID" value="MBO0664387.1"/>
    <property type="molecule type" value="Genomic_DNA"/>
</dbReference>
<proteinExistence type="predicted"/>
<sequence>MSCAFFSSSLSLLSPRRFARAPLASVLLSCLTLAALPSRVEAEVSAMEPPPISDQKKLDVVWNVIDGSIRPGYAVFGDAAEETQQAMRDLCKLPAGENLEGARDAFSRLVNAWARVEFVQFGPVTKNNRDKRILSFPGDHNTNLRQIRTILQNEDADATTPQDLAGKSAAVQGLGALEYVLSGKDSDQLAGTSGAYRCSYGQAIADNLVAISQAIEAGWAQDNGGIVEQMTDPQPDNATYRTADDALRAIVEIFIHGFQTIHDQRLQLTIDANGKPVARKAMLFGQAGETLTSLQADFSGLRDLFVAADLQSLLPEEKSYFVDSATAEFQDADAALSKMAAPLSQTLSDPDERQELTRLTAITATLENQFADQVLPLLDPSASH</sequence>
<evidence type="ECO:0000256" key="2">
    <source>
        <dbReference type="ARBA" id="ARBA00022729"/>
    </source>
</evidence>
<evidence type="ECO:0000256" key="1">
    <source>
        <dbReference type="ARBA" id="ARBA00004196"/>
    </source>
</evidence>
<dbReference type="Pfam" id="PF09375">
    <property type="entry name" value="Peptidase_M75"/>
    <property type="match status" value="1"/>
</dbReference>
<dbReference type="InterPro" id="IPR038352">
    <property type="entry name" value="Imelysin_sf"/>
</dbReference>
<evidence type="ECO:0000313" key="6">
    <source>
        <dbReference type="Proteomes" id="UP000664122"/>
    </source>
</evidence>
<dbReference type="Proteomes" id="UP000664122">
    <property type="component" value="Unassembled WGS sequence"/>
</dbReference>
<protein>
    <recommendedName>
        <fullName evidence="4">Imelysin-like domain-containing protein</fullName>
    </recommendedName>
</protein>
<reference evidence="5" key="1">
    <citation type="submission" date="2021-03" db="EMBL/GenBank/DDBJ databases">
        <title>Whole genome sequence of Jiella sp. CQZ9-1.</title>
        <authorList>
            <person name="Tuo L."/>
        </authorList>
    </citation>
    <scope>NUCLEOTIDE SEQUENCE</scope>
    <source>
        <strain evidence="5">CQZ9-1</strain>
    </source>
</reference>